<evidence type="ECO:0000259" key="4">
    <source>
        <dbReference type="Pfam" id="PF00248"/>
    </source>
</evidence>
<protein>
    <submittedName>
        <fullName evidence="5">Aldo/keto reductase</fullName>
    </submittedName>
</protein>
<dbReference type="SUPFAM" id="SSF51430">
    <property type="entry name" value="NAD(P)-linked oxidoreductase"/>
    <property type="match status" value="1"/>
</dbReference>
<evidence type="ECO:0000256" key="1">
    <source>
        <dbReference type="ARBA" id="ARBA00022857"/>
    </source>
</evidence>
<dbReference type="InterPro" id="IPR023210">
    <property type="entry name" value="NADP_OxRdtase_dom"/>
</dbReference>
<name>A0A6A6VL23_9PLEO</name>
<evidence type="ECO:0000256" key="2">
    <source>
        <dbReference type="ARBA" id="ARBA00023002"/>
    </source>
</evidence>
<organism evidence="5 6">
    <name type="scientific">Sporormia fimetaria CBS 119925</name>
    <dbReference type="NCBI Taxonomy" id="1340428"/>
    <lineage>
        <taxon>Eukaryota</taxon>
        <taxon>Fungi</taxon>
        <taxon>Dikarya</taxon>
        <taxon>Ascomycota</taxon>
        <taxon>Pezizomycotina</taxon>
        <taxon>Dothideomycetes</taxon>
        <taxon>Pleosporomycetidae</taxon>
        <taxon>Pleosporales</taxon>
        <taxon>Sporormiaceae</taxon>
        <taxon>Sporormia</taxon>
    </lineage>
</organism>
<proteinExistence type="inferred from homology"/>
<dbReference type="AlphaFoldDB" id="A0A6A6VL23"/>
<dbReference type="Gene3D" id="3.20.20.100">
    <property type="entry name" value="NADP-dependent oxidoreductase domain"/>
    <property type="match status" value="1"/>
</dbReference>
<dbReference type="PANTHER" id="PTHR43364:SF7">
    <property type="entry name" value="NADP-DEPENDENT OXIDOREDUCTASE DOMAIN-CONTAINING PROTEIN-RELATED"/>
    <property type="match status" value="1"/>
</dbReference>
<keyword evidence="6" id="KW-1185">Reference proteome</keyword>
<dbReference type="GO" id="GO:0016491">
    <property type="term" value="F:oxidoreductase activity"/>
    <property type="evidence" value="ECO:0007669"/>
    <property type="project" value="UniProtKB-KW"/>
</dbReference>
<accession>A0A6A6VL23</accession>
<evidence type="ECO:0000313" key="5">
    <source>
        <dbReference type="EMBL" id="KAF2750496.1"/>
    </source>
</evidence>
<gene>
    <name evidence="5" type="ORF">M011DRAFT_396861</name>
</gene>
<keyword evidence="2" id="KW-0560">Oxidoreductase</keyword>
<dbReference type="InterPro" id="IPR036812">
    <property type="entry name" value="NAD(P)_OxRdtase_dom_sf"/>
</dbReference>
<sequence length="387" mass="43789">MPSPFGEVVQPKSLLEFHRVLSPTAGVRVSPLCLGAMNFGDAWEENMGKCDKETAFRILDYFFEQGGNFIDTANNYQNEESETWLGEWLSSRKNRDQIVLATKFTTCFPDPRNPPRLKVNYAGNSTKSLHLSVEASLRKLQTDYIDLLYVHWWDFTTSIEELMQSLNHLVQKGKVLYLGISDTPAWVVSKANEYARNHGLRPFSVYQGRWSAADRDFERDILPMCRHENMALAPWGALGGGNFTTAAKRAANEKGRNMNPPTETQIQISKKLEEIANKKNTQITSVALAYVMHKAPYVFPIVGGRKVEHLEGNIKALGLELNREEIREIEEANTEFKVGFPMGFLFEWGGARYESEMTSGELPLLRFAGRLDSVRHLAPIKPHGMDA</sequence>
<dbReference type="OrthoDB" id="48988at2759"/>
<dbReference type="PANTHER" id="PTHR43364">
    <property type="entry name" value="NADH-SPECIFIC METHYLGLYOXAL REDUCTASE-RELATED"/>
    <property type="match status" value="1"/>
</dbReference>
<dbReference type="InterPro" id="IPR050523">
    <property type="entry name" value="AKR_Detox_Biosynth"/>
</dbReference>
<evidence type="ECO:0000313" key="6">
    <source>
        <dbReference type="Proteomes" id="UP000799440"/>
    </source>
</evidence>
<feature type="domain" description="NADP-dependent oxidoreductase" evidence="4">
    <location>
        <begin position="31"/>
        <end position="333"/>
    </location>
</feature>
<comment type="similarity">
    <text evidence="3">Belongs to the aldo/keto reductase family. Aldo/keto reductase 2 subfamily.</text>
</comment>
<dbReference type="Pfam" id="PF00248">
    <property type="entry name" value="Aldo_ket_red"/>
    <property type="match status" value="1"/>
</dbReference>
<dbReference type="EMBL" id="MU006564">
    <property type="protein sequence ID" value="KAF2750496.1"/>
    <property type="molecule type" value="Genomic_DNA"/>
</dbReference>
<dbReference type="CDD" id="cd19146">
    <property type="entry name" value="AKR_AKR9A1-2"/>
    <property type="match status" value="1"/>
</dbReference>
<dbReference type="Proteomes" id="UP000799440">
    <property type="component" value="Unassembled WGS sequence"/>
</dbReference>
<keyword evidence="1" id="KW-0521">NADP</keyword>
<evidence type="ECO:0000256" key="3">
    <source>
        <dbReference type="ARBA" id="ARBA00038157"/>
    </source>
</evidence>
<reference evidence="5" key="1">
    <citation type="journal article" date="2020" name="Stud. Mycol.">
        <title>101 Dothideomycetes genomes: a test case for predicting lifestyles and emergence of pathogens.</title>
        <authorList>
            <person name="Haridas S."/>
            <person name="Albert R."/>
            <person name="Binder M."/>
            <person name="Bloem J."/>
            <person name="Labutti K."/>
            <person name="Salamov A."/>
            <person name="Andreopoulos B."/>
            <person name="Baker S."/>
            <person name="Barry K."/>
            <person name="Bills G."/>
            <person name="Bluhm B."/>
            <person name="Cannon C."/>
            <person name="Castanera R."/>
            <person name="Culley D."/>
            <person name="Daum C."/>
            <person name="Ezra D."/>
            <person name="Gonzalez J."/>
            <person name="Henrissat B."/>
            <person name="Kuo A."/>
            <person name="Liang C."/>
            <person name="Lipzen A."/>
            <person name="Lutzoni F."/>
            <person name="Magnuson J."/>
            <person name="Mondo S."/>
            <person name="Nolan M."/>
            <person name="Ohm R."/>
            <person name="Pangilinan J."/>
            <person name="Park H.-J."/>
            <person name="Ramirez L."/>
            <person name="Alfaro M."/>
            <person name="Sun H."/>
            <person name="Tritt A."/>
            <person name="Yoshinaga Y."/>
            <person name="Zwiers L.-H."/>
            <person name="Turgeon B."/>
            <person name="Goodwin S."/>
            <person name="Spatafora J."/>
            <person name="Crous P."/>
            <person name="Grigoriev I."/>
        </authorList>
    </citation>
    <scope>NUCLEOTIDE SEQUENCE</scope>
    <source>
        <strain evidence="5">CBS 119925</strain>
    </source>
</reference>